<dbReference type="Pfam" id="PF10551">
    <property type="entry name" value="MULE"/>
    <property type="match status" value="1"/>
</dbReference>
<evidence type="ECO:0000313" key="8">
    <source>
        <dbReference type="EMBL" id="TXG56712.1"/>
    </source>
</evidence>
<dbReference type="InterPro" id="IPR007527">
    <property type="entry name" value="Znf_SWIM"/>
</dbReference>
<dbReference type="PANTHER" id="PTHR31973:SF187">
    <property type="entry name" value="MUTATOR TRANSPOSASE MUDRA PROTEIN"/>
    <property type="match status" value="1"/>
</dbReference>
<name>A0A5C7HK66_9ROSI</name>
<feature type="compositionally biased region" description="Basic and acidic residues" evidence="5">
    <location>
        <begin position="714"/>
        <end position="723"/>
    </location>
</feature>
<dbReference type="Pfam" id="PF03108">
    <property type="entry name" value="DBD_Tnp_Mut"/>
    <property type="match status" value="1"/>
</dbReference>
<dbReference type="PROSITE" id="PS50966">
    <property type="entry name" value="ZF_SWIM"/>
    <property type="match status" value="1"/>
</dbReference>
<dbReference type="OrthoDB" id="1918246at2759"/>
<evidence type="ECO:0008006" key="10">
    <source>
        <dbReference type="Google" id="ProtNLM"/>
    </source>
</evidence>
<accession>A0A5C7HK66</accession>
<keyword evidence="1" id="KW-0479">Metal-binding</keyword>
<feature type="region of interest" description="Disordered" evidence="5">
    <location>
        <begin position="761"/>
        <end position="784"/>
    </location>
</feature>
<dbReference type="Pfam" id="PF04434">
    <property type="entry name" value="SWIM"/>
    <property type="match status" value="1"/>
</dbReference>
<dbReference type="PANTHER" id="PTHR31973">
    <property type="entry name" value="POLYPROTEIN, PUTATIVE-RELATED"/>
    <property type="match status" value="1"/>
</dbReference>
<evidence type="ECO:0000313" key="9">
    <source>
        <dbReference type="Proteomes" id="UP000323000"/>
    </source>
</evidence>
<dbReference type="GO" id="GO:0008270">
    <property type="term" value="F:zinc ion binding"/>
    <property type="evidence" value="ECO:0007669"/>
    <property type="project" value="UniProtKB-KW"/>
</dbReference>
<organism evidence="8 9">
    <name type="scientific">Acer yangbiense</name>
    <dbReference type="NCBI Taxonomy" id="1000413"/>
    <lineage>
        <taxon>Eukaryota</taxon>
        <taxon>Viridiplantae</taxon>
        <taxon>Streptophyta</taxon>
        <taxon>Embryophyta</taxon>
        <taxon>Tracheophyta</taxon>
        <taxon>Spermatophyta</taxon>
        <taxon>Magnoliopsida</taxon>
        <taxon>eudicotyledons</taxon>
        <taxon>Gunneridae</taxon>
        <taxon>Pentapetalae</taxon>
        <taxon>rosids</taxon>
        <taxon>malvids</taxon>
        <taxon>Sapindales</taxon>
        <taxon>Sapindaceae</taxon>
        <taxon>Hippocastanoideae</taxon>
        <taxon>Acereae</taxon>
        <taxon>Acer</taxon>
    </lineage>
</organism>
<dbReference type="GO" id="GO:0043565">
    <property type="term" value="F:sequence-specific DNA binding"/>
    <property type="evidence" value="ECO:0007669"/>
    <property type="project" value="InterPro"/>
</dbReference>
<feature type="compositionally biased region" description="Low complexity" evidence="5">
    <location>
        <begin position="766"/>
        <end position="782"/>
    </location>
</feature>
<proteinExistence type="predicted"/>
<evidence type="ECO:0000259" key="6">
    <source>
        <dbReference type="PROSITE" id="PS50811"/>
    </source>
</evidence>
<feature type="domain" description="SWIM-type" evidence="7">
    <location>
        <begin position="616"/>
        <end position="648"/>
    </location>
</feature>
<comment type="caution">
    <text evidence="8">The sequence shown here is derived from an EMBL/GenBank/DDBJ whole genome shotgun (WGS) entry which is preliminary data.</text>
</comment>
<evidence type="ECO:0000256" key="4">
    <source>
        <dbReference type="PROSITE-ProRule" id="PRU00325"/>
    </source>
</evidence>
<gene>
    <name evidence="8" type="ORF">EZV62_018025</name>
</gene>
<dbReference type="GO" id="GO:0003700">
    <property type="term" value="F:DNA-binding transcription factor activity"/>
    <property type="evidence" value="ECO:0007669"/>
    <property type="project" value="InterPro"/>
</dbReference>
<dbReference type="InterPro" id="IPR006564">
    <property type="entry name" value="Znf_PMZ"/>
</dbReference>
<dbReference type="PROSITE" id="PS50811">
    <property type="entry name" value="WRKY"/>
    <property type="match status" value="1"/>
</dbReference>
<dbReference type="Proteomes" id="UP000323000">
    <property type="component" value="Chromosome 8"/>
</dbReference>
<feature type="region of interest" description="Disordered" evidence="5">
    <location>
        <begin position="696"/>
        <end position="726"/>
    </location>
</feature>
<feature type="domain" description="WRKY" evidence="6">
    <location>
        <begin position="208"/>
        <end position="246"/>
    </location>
</feature>
<feature type="compositionally biased region" description="Basic residues" evidence="5">
    <location>
        <begin position="703"/>
        <end position="713"/>
    </location>
</feature>
<evidence type="ECO:0000256" key="5">
    <source>
        <dbReference type="SAM" id="MobiDB-lite"/>
    </source>
</evidence>
<keyword evidence="3" id="KW-0862">Zinc</keyword>
<dbReference type="InterPro" id="IPR003657">
    <property type="entry name" value="WRKY_dom"/>
</dbReference>
<evidence type="ECO:0000256" key="3">
    <source>
        <dbReference type="ARBA" id="ARBA00022833"/>
    </source>
</evidence>
<protein>
    <recommendedName>
        <fullName evidence="10">SWIM-type domain-containing protein</fullName>
    </recommendedName>
</protein>
<dbReference type="EMBL" id="VAHF01000008">
    <property type="protein sequence ID" value="TXG56712.1"/>
    <property type="molecule type" value="Genomic_DNA"/>
</dbReference>
<reference evidence="9" key="1">
    <citation type="journal article" date="2019" name="Gigascience">
        <title>De novo genome assembly of the endangered Acer yangbiense, a plant species with extremely small populations endemic to Yunnan Province, China.</title>
        <authorList>
            <person name="Yang J."/>
            <person name="Wariss H.M."/>
            <person name="Tao L."/>
            <person name="Zhang R."/>
            <person name="Yun Q."/>
            <person name="Hollingsworth P."/>
            <person name="Dao Z."/>
            <person name="Luo G."/>
            <person name="Guo H."/>
            <person name="Ma Y."/>
            <person name="Sun W."/>
        </authorList>
    </citation>
    <scope>NUCLEOTIDE SEQUENCE [LARGE SCALE GENOMIC DNA]</scope>
    <source>
        <strain evidence="9">cv. Malutang</strain>
    </source>
</reference>
<dbReference type="SMART" id="SM00575">
    <property type="entry name" value="ZnF_PMZ"/>
    <property type="match status" value="1"/>
</dbReference>
<evidence type="ECO:0000256" key="2">
    <source>
        <dbReference type="ARBA" id="ARBA00022771"/>
    </source>
</evidence>
<sequence length="841" mass="95424">MEVLEVVVHYGTTVHDVDQVPSGDYFVFVLLPWCSEKVEVKTDNDLVELFRMFSENGCTRIVFEVEDKPYIPLPPEGPSAIPNVNHELLVDNYQNLEWSDFEENELNYLGDNEGGGFEGDDIQEVGSEAVEQEHDNIVNLELFEGYQSHEDDEFFSDSDEENNKAKLAKLIDGNPFKKITGGEIEFKVGETHDNYAIQEGINFDKVKNDNDRLTYRCKCKGCPWRIHASRLIDGVTMMVETYNPNHECHRVYKNAEAKVTWIASKFELLVKCNPDIKIGVIADLLRDKFKVNVDAQRLYKAKRKALDGLGRQHAECFGLLRRYACIVNVCNPGSAVHIRLQQPEPTFQRFFISFEAQRAGFLGGCRPFIGLDGCHLKGPYGGVLLSAISLDANNGLYPLAFCICEGETLLSWCWFLKNLKLFLKYPTNNSICFMSDRQKGMLGALKIHWPNATTRYCARHIYANFRVKHSGQELKKLFWKASKAYDVNEFNSIMANIRDVSMDARLWLNEIEAKHWSRHAFDLSIKCDHVTNNMTESFNSMLGDHRARTYLNLIEFIRRMVMKRFQERKEECSRWKTEIPPNVISKVLKASKESRILRMINAGDGEYELIEYSTTYVVKLGSFTCDCGAWQISGVPCSHAMAGISHFFGMVGVSDQISDYIHPSLTKTSFLNTYINMIHPIPDQSRWPQVASASIIPPPIKRQPGRPKLHRKKEPSEKPRETRSGSVVCQACKQVGHNKRTCSKANQSNKKVLLNSNRCAQLQRKTQSQGSASSPQPQTSAARMGSVWGSNGAMVGLSWLVHGAVSAVADRGKEFSESAALAREEEWFRRRVSCEAKPVEL</sequence>
<evidence type="ECO:0000256" key="1">
    <source>
        <dbReference type="ARBA" id="ARBA00022723"/>
    </source>
</evidence>
<dbReference type="AlphaFoldDB" id="A0A5C7HK66"/>
<evidence type="ECO:0000259" key="7">
    <source>
        <dbReference type="PROSITE" id="PS50966"/>
    </source>
</evidence>
<dbReference type="InterPro" id="IPR004332">
    <property type="entry name" value="Transposase_MuDR"/>
</dbReference>
<keyword evidence="9" id="KW-1185">Reference proteome</keyword>
<keyword evidence="2 4" id="KW-0863">Zinc-finger</keyword>
<dbReference type="InterPro" id="IPR018289">
    <property type="entry name" value="MULE_transposase_dom"/>
</dbReference>